<sequence length="59" mass="6143">MTTLEPTPDSCLQQVASVFGRSAPRHESSGAAEGARDFVELQRRGLVACRPSDGPDGAG</sequence>
<evidence type="ECO:0000313" key="1">
    <source>
        <dbReference type="EMBL" id="MFB9572564.1"/>
    </source>
</evidence>
<accession>A0ABV5R3Z6</accession>
<proteinExistence type="predicted"/>
<name>A0ABV5R3Z6_9ACTN</name>
<dbReference type="RefSeq" id="WP_345510987.1">
    <property type="nucleotide sequence ID" value="NZ_BAAAXD010000009.1"/>
</dbReference>
<organism evidence="1 2">
    <name type="scientific">Streptomyces yanii</name>
    <dbReference type="NCBI Taxonomy" id="78510"/>
    <lineage>
        <taxon>Bacteria</taxon>
        <taxon>Bacillati</taxon>
        <taxon>Actinomycetota</taxon>
        <taxon>Actinomycetes</taxon>
        <taxon>Kitasatosporales</taxon>
        <taxon>Streptomycetaceae</taxon>
        <taxon>Streptomyces</taxon>
    </lineage>
</organism>
<dbReference type="Proteomes" id="UP001589710">
    <property type="component" value="Unassembled WGS sequence"/>
</dbReference>
<reference evidence="1 2" key="1">
    <citation type="submission" date="2024-09" db="EMBL/GenBank/DDBJ databases">
        <authorList>
            <person name="Sun Q."/>
            <person name="Mori K."/>
        </authorList>
    </citation>
    <scope>NUCLEOTIDE SEQUENCE [LARGE SCALE GENOMIC DNA]</scope>
    <source>
        <strain evidence="1 2">JCM 3331</strain>
    </source>
</reference>
<protein>
    <submittedName>
        <fullName evidence="1">Uncharacterized protein</fullName>
    </submittedName>
</protein>
<dbReference type="EMBL" id="JBHMCG010000045">
    <property type="protein sequence ID" value="MFB9572564.1"/>
    <property type="molecule type" value="Genomic_DNA"/>
</dbReference>
<gene>
    <name evidence="1" type="ORF">ACFFTL_09575</name>
</gene>
<comment type="caution">
    <text evidence="1">The sequence shown here is derived from an EMBL/GenBank/DDBJ whole genome shotgun (WGS) entry which is preliminary data.</text>
</comment>
<evidence type="ECO:0000313" key="2">
    <source>
        <dbReference type="Proteomes" id="UP001589710"/>
    </source>
</evidence>
<keyword evidence="2" id="KW-1185">Reference proteome</keyword>